<dbReference type="SUPFAM" id="SSF141318">
    <property type="entry name" value="TM0957-like"/>
    <property type="match status" value="1"/>
</dbReference>
<keyword evidence="1" id="KW-0472">Membrane</keyword>
<dbReference type="EMBL" id="PUEJ01000001">
    <property type="protein sequence ID" value="PRH89337.1"/>
    <property type="molecule type" value="Genomic_DNA"/>
</dbReference>
<accession>A0A2S9QJ03</accession>
<dbReference type="InterPro" id="IPR036215">
    <property type="entry name" value="TM0957-like_sf"/>
</dbReference>
<evidence type="ECO:0000313" key="2">
    <source>
        <dbReference type="EMBL" id="PRH89337.1"/>
    </source>
</evidence>
<dbReference type="Pfam" id="PF10054">
    <property type="entry name" value="DUF2291"/>
    <property type="match status" value="1"/>
</dbReference>
<keyword evidence="1" id="KW-0812">Transmembrane</keyword>
<feature type="transmembrane region" description="Helical" evidence="1">
    <location>
        <begin position="20"/>
        <end position="40"/>
    </location>
</feature>
<organism evidence="2 3">
    <name type="scientific">Labrys okinawensis</name>
    <dbReference type="NCBI Taxonomy" id="346911"/>
    <lineage>
        <taxon>Bacteria</taxon>
        <taxon>Pseudomonadati</taxon>
        <taxon>Pseudomonadota</taxon>
        <taxon>Alphaproteobacteria</taxon>
        <taxon>Hyphomicrobiales</taxon>
        <taxon>Xanthobacteraceae</taxon>
        <taxon>Labrys</taxon>
    </lineage>
</organism>
<keyword evidence="1" id="KW-1133">Transmembrane helix</keyword>
<dbReference type="RefSeq" id="WP_105860301.1">
    <property type="nucleotide sequence ID" value="NZ_PUEJ01000001.1"/>
</dbReference>
<gene>
    <name evidence="2" type="ORF">C5L14_01735</name>
</gene>
<dbReference type="OrthoDB" id="6631333at2"/>
<protein>
    <submittedName>
        <fullName evidence="2">DUF2291 domain-containing protein</fullName>
    </submittedName>
</protein>
<evidence type="ECO:0000256" key="1">
    <source>
        <dbReference type="SAM" id="Phobius"/>
    </source>
</evidence>
<dbReference type="AlphaFoldDB" id="A0A2S9QJ03"/>
<dbReference type="InterPro" id="IPR014582">
    <property type="entry name" value="UCP033535_lipo"/>
</dbReference>
<evidence type="ECO:0000313" key="3">
    <source>
        <dbReference type="Proteomes" id="UP000237682"/>
    </source>
</evidence>
<proteinExistence type="predicted"/>
<reference evidence="2 3" key="1">
    <citation type="submission" date="2018-02" db="EMBL/GenBank/DDBJ databases">
        <title>Whole genome sequencing of endophytic bacterium.</title>
        <authorList>
            <person name="Eedara R."/>
            <person name="Podile A.R."/>
        </authorList>
    </citation>
    <scope>NUCLEOTIDE SEQUENCE [LARGE SCALE GENOMIC DNA]</scope>
    <source>
        <strain evidence="2 3">RP1T</strain>
    </source>
</reference>
<keyword evidence="3" id="KW-1185">Reference proteome</keyword>
<dbReference type="Proteomes" id="UP000237682">
    <property type="component" value="Unassembled WGS sequence"/>
</dbReference>
<dbReference type="PIRSF" id="PIRSF033535">
    <property type="entry name" value="UCP033535_plp"/>
    <property type="match status" value="1"/>
</dbReference>
<sequence length="218" mass="22784">MSNSHGASVRAPNTGRRARLIVPALAVLVAAGIAFDTRIVQIGSKDDVRQAAFSPDTYGAEHFPQIKAAIEQRAVEAKTLAPEILADKAAAAAKYGTAASTGSIIPVRLTGVAGEQKAGIYKLTVDGLPASIGVRVQTGPAINGTDLRDAPGDIAFGQFKNQIEYQNAGSAINREMKKQVLAGIDTANLTGKTLEIVGAFRLVNPENWLITPVAVTVK</sequence>
<comment type="caution">
    <text evidence="2">The sequence shown here is derived from an EMBL/GenBank/DDBJ whole genome shotgun (WGS) entry which is preliminary data.</text>
</comment>
<name>A0A2S9QJ03_9HYPH</name>